<feature type="transmembrane region" description="Helical" evidence="6">
    <location>
        <begin position="36"/>
        <end position="55"/>
    </location>
</feature>
<evidence type="ECO:0000313" key="7">
    <source>
        <dbReference type="EMBL" id="GAB95294.1"/>
    </source>
</evidence>
<evidence type="ECO:0000256" key="3">
    <source>
        <dbReference type="ARBA" id="ARBA00022692"/>
    </source>
</evidence>
<reference evidence="7 8" key="1">
    <citation type="submission" date="2012-08" db="EMBL/GenBank/DDBJ databases">
        <title>Whole genome shotgun sequence of Kineosphaera limosa NBRC 100340.</title>
        <authorList>
            <person name="Yoshida I."/>
            <person name="Isaki S."/>
            <person name="Hosoyama A."/>
            <person name="Tsuchikane K."/>
            <person name="Katsumata H."/>
            <person name="Ando Y."/>
            <person name="Ohji S."/>
            <person name="Hamada M."/>
            <person name="Tamura T."/>
            <person name="Yamazoe A."/>
            <person name="Yamazaki S."/>
            <person name="Fujita N."/>
        </authorList>
    </citation>
    <scope>NUCLEOTIDE SEQUENCE [LARGE SCALE GENOMIC DNA]</scope>
    <source>
        <strain evidence="7 8">NBRC 100340</strain>
    </source>
</reference>
<evidence type="ECO:0000256" key="4">
    <source>
        <dbReference type="ARBA" id="ARBA00022989"/>
    </source>
</evidence>
<dbReference type="GO" id="GO:0005886">
    <property type="term" value="C:plasma membrane"/>
    <property type="evidence" value="ECO:0007669"/>
    <property type="project" value="UniProtKB-SubCell"/>
</dbReference>
<keyword evidence="4 6" id="KW-1133">Transmembrane helix</keyword>
<evidence type="ECO:0000256" key="1">
    <source>
        <dbReference type="ARBA" id="ARBA00004651"/>
    </source>
</evidence>
<proteinExistence type="predicted"/>
<comment type="caution">
    <text evidence="7">The sequence shown here is derived from an EMBL/GenBank/DDBJ whole genome shotgun (WGS) entry which is preliminary data.</text>
</comment>
<dbReference type="Pfam" id="PF01810">
    <property type="entry name" value="LysE"/>
    <property type="match status" value="1"/>
</dbReference>
<dbReference type="RefSeq" id="WP_006591826.1">
    <property type="nucleotide sequence ID" value="NZ_BAHD01000018.1"/>
</dbReference>
<feature type="transmembrane region" description="Helical" evidence="6">
    <location>
        <begin position="62"/>
        <end position="84"/>
    </location>
</feature>
<evidence type="ECO:0000256" key="6">
    <source>
        <dbReference type="SAM" id="Phobius"/>
    </source>
</evidence>
<dbReference type="PANTHER" id="PTHR30086">
    <property type="entry name" value="ARGININE EXPORTER PROTEIN ARGO"/>
    <property type="match status" value="1"/>
</dbReference>
<protein>
    <submittedName>
        <fullName evidence="7">Putative LysE family protein</fullName>
    </submittedName>
</protein>
<dbReference type="AlphaFoldDB" id="K6X928"/>
<keyword evidence="3 6" id="KW-0812">Transmembrane</keyword>
<keyword evidence="2" id="KW-1003">Cell membrane</keyword>
<keyword evidence="8" id="KW-1185">Reference proteome</keyword>
<organism evidence="7 8">
    <name type="scientific">Kineosphaera limosa NBRC 100340</name>
    <dbReference type="NCBI Taxonomy" id="1184609"/>
    <lineage>
        <taxon>Bacteria</taxon>
        <taxon>Bacillati</taxon>
        <taxon>Actinomycetota</taxon>
        <taxon>Actinomycetes</taxon>
        <taxon>Micrococcales</taxon>
        <taxon>Dermatophilaceae</taxon>
        <taxon>Kineosphaera</taxon>
    </lineage>
</organism>
<dbReference type="eggNOG" id="COG1280">
    <property type="taxonomic scope" value="Bacteria"/>
</dbReference>
<accession>K6X928</accession>
<evidence type="ECO:0000313" key="8">
    <source>
        <dbReference type="Proteomes" id="UP000008366"/>
    </source>
</evidence>
<gene>
    <name evidence="7" type="ORF">KILIM_018_00410</name>
</gene>
<comment type="subcellular location">
    <subcellularLocation>
        <location evidence="1">Cell membrane</location>
        <topology evidence="1">Multi-pass membrane protein</topology>
    </subcellularLocation>
</comment>
<dbReference type="GO" id="GO:0015171">
    <property type="term" value="F:amino acid transmembrane transporter activity"/>
    <property type="evidence" value="ECO:0007669"/>
    <property type="project" value="TreeGrafter"/>
</dbReference>
<feature type="transmembrane region" description="Helical" evidence="6">
    <location>
        <begin position="184"/>
        <end position="205"/>
    </location>
</feature>
<feature type="transmembrane region" description="Helical" evidence="6">
    <location>
        <begin position="147"/>
        <end position="172"/>
    </location>
</feature>
<evidence type="ECO:0000256" key="2">
    <source>
        <dbReference type="ARBA" id="ARBA00022475"/>
    </source>
</evidence>
<dbReference type="STRING" id="1184609.KILIM_018_00410"/>
<dbReference type="PANTHER" id="PTHR30086:SF20">
    <property type="entry name" value="ARGININE EXPORTER PROTEIN ARGO-RELATED"/>
    <property type="match status" value="1"/>
</dbReference>
<dbReference type="PIRSF" id="PIRSF006324">
    <property type="entry name" value="LeuE"/>
    <property type="match status" value="1"/>
</dbReference>
<name>K6X928_9MICO</name>
<evidence type="ECO:0000256" key="5">
    <source>
        <dbReference type="ARBA" id="ARBA00023136"/>
    </source>
</evidence>
<dbReference type="EMBL" id="BAHD01000018">
    <property type="protein sequence ID" value="GAB95294.1"/>
    <property type="molecule type" value="Genomic_DNA"/>
</dbReference>
<keyword evidence="5 6" id="KW-0472">Membrane</keyword>
<sequence length="208" mass="21325">MTTALVSFALVAGLMTITPGIDTALVLRVAATRGRLAGFAAALGITSGVLVWAVAAALGVSALLAASATAFLALKVVGSAYMIWLGARLLFGALRGGSGHGRAEPVAAGGPWPFYRQGLLVNLLNPKVGAFYVAVLPQFLPPDVPPALAAAAMALVHNVEGLLWFALVIFTVDRMRAWLARPRVRRGLDAATGSVIVGFGVALGLSRG</sequence>
<dbReference type="InterPro" id="IPR001123">
    <property type="entry name" value="LeuE-type"/>
</dbReference>
<dbReference type="Proteomes" id="UP000008366">
    <property type="component" value="Unassembled WGS sequence"/>
</dbReference>